<organism evidence="1 2">
    <name type="scientific">Caballeronia calidae</name>
    <dbReference type="NCBI Taxonomy" id="1777139"/>
    <lineage>
        <taxon>Bacteria</taxon>
        <taxon>Pseudomonadati</taxon>
        <taxon>Pseudomonadota</taxon>
        <taxon>Betaproteobacteria</taxon>
        <taxon>Burkholderiales</taxon>
        <taxon>Burkholderiaceae</taxon>
        <taxon>Caballeronia</taxon>
    </lineage>
</organism>
<keyword evidence="2" id="KW-1185">Reference proteome</keyword>
<dbReference type="RefSeq" id="WP_157697399.1">
    <property type="nucleotide sequence ID" value="NZ_FCOX02000002.1"/>
</dbReference>
<dbReference type="AlphaFoldDB" id="A0A157ZKC4"/>
<gene>
    <name evidence="1" type="ORF">AWB78_00666</name>
</gene>
<proteinExistence type="predicted"/>
<dbReference type="Proteomes" id="UP000071859">
    <property type="component" value="Unassembled WGS sequence"/>
</dbReference>
<comment type="caution">
    <text evidence="1">The sequence shown here is derived from an EMBL/GenBank/DDBJ whole genome shotgun (WGS) entry which is preliminary data.</text>
</comment>
<reference evidence="1" key="1">
    <citation type="submission" date="2016-01" db="EMBL/GenBank/DDBJ databases">
        <authorList>
            <person name="Peeters C."/>
        </authorList>
    </citation>
    <scope>NUCLEOTIDE SEQUENCE</scope>
    <source>
        <strain evidence="1">LMG 29321</strain>
    </source>
</reference>
<dbReference type="EMBL" id="FCOX02000002">
    <property type="protein sequence ID" value="SAK45941.1"/>
    <property type="molecule type" value="Genomic_DNA"/>
</dbReference>
<evidence type="ECO:0000313" key="1">
    <source>
        <dbReference type="EMBL" id="SAK45941.1"/>
    </source>
</evidence>
<protein>
    <submittedName>
        <fullName evidence="1">Uncharacterized protein</fullName>
    </submittedName>
</protein>
<sequence length="426" mass="46982">MTEVDRGGAVDSNSDLPYFTDTDPALSRSSGGRDPLGLLPVWSAFGRRLVPHIASPVWQINGIKAVVLIQWLANEEALQPLLAGRDAPRNFFRLMEGLIEYWLYSNELRLCFGRHALGTNKHDFRVTIKTGKTVANGLYQYYRGTCRRAGLVDDDWKVAPDLVAQLKRCWTAKATDELIKTLTGPLASANVPLVPEAHLKGTQVSKALEKLFAGDTLRTLLQSSLFGTESQRALLNDFRTIRNAAAENASDFHALFSALGSDELNQDLDYVRRCEPFLLVMQDVFDLLRGSPGKKIGAIAQDLDGDFDVMRERATAFLPLGAVLLAPRMKQMQTLAARLASDEGAGRSAPLIAFVRELVDYHKRCMTERAREPLVLIEGDVIVLPVAGDRDPRSAKKRLSAGTPWMNDYYLNAASSLYSQAFGAAA</sequence>
<dbReference type="OrthoDB" id="7604978at2"/>
<name>A0A157ZKC4_9BURK</name>
<evidence type="ECO:0000313" key="2">
    <source>
        <dbReference type="Proteomes" id="UP000071859"/>
    </source>
</evidence>
<accession>A0A157ZKC4</accession>